<reference evidence="2 3" key="1">
    <citation type="submission" date="2016-06" db="EMBL/GenBank/DDBJ databases">
        <title>Comparative genomics of the ectomycorrhizal sister species Rhizopogon vinicolor and Rhizopogon vesiculosus (Basidiomycota: Boletales) reveals a divergence of the mating type B locus.</title>
        <authorList>
            <consortium name="DOE Joint Genome Institute"/>
            <person name="Mujic A.B."/>
            <person name="Kuo A."/>
            <person name="Tritt A."/>
            <person name="Lipzen A."/>
            <person name="Chen C."/>
            <person name="Johnson J."/>
            <person name="Sharma A."/>
            <person name="Barry K."/>
            <person name="Grigoriev I.V."/>
            <person name="Spatafora J.W."/>
        </authorList>
    </citation>
    <scope>NUCLEOTIDE SEQUENCE [LARGE SCALE GENOMIC DNA]</scope>
    <source>
        <strain evidence="2 3">AM-OR11-026</strain>
    </source>
</reference>
<dbReference type="OrthoDB" id="2614223at2759"/>
<gene>
    <name evidence="2" type="ORF">K503DRAFT_770371</name>
</gene>
<name>A0A1B7N103_9AGAM</name>
<evidence type="ECO:0000256" key="1">
    <source>
        <dbReference type="SAM" id="SignalP"/>
    </source>
</evidence>
<accession>A0A1B7N103</accession>
<feature type="chain" id="PRO_5008597722" evidence="1">
    <location>
        <begin position="25"/>
        <end position="103"/>
    </location>
</feature>
<evidence type="ECO:0000313" key="2">
    <source>
        <dbReference type="EMBL" id="OAX38550.1"/>
    </source>
</evidence>
<dbReference type="InParanoid" id="A0A1B7N103"/>
<feature type="signal peptide" evidence="1">
    <location>
        <begin position="1"/>
        <end position="24"/>
    </location>
</feature>
<proteinExistence type="predicted"/>
<keyword evidence="1" id="KW-0732">Signal</keyword>
<dbReference type="EMBL" id="KV448289">
    <property type="protein sequence ID" value="OAX38550.1"/>
    <property type="molecule type" value="Genomic_DNA"/>
</dbReference>
<dbReference type="AlphaFoldDB" id="A0A1B7N103"/>
<protein>
    <submittedName>
        <fullName evidence="2">Uncharacterized protein</fullName>
    </submittedName>
</protein>
<organism evidence="2 3">
    <name type="scientific">Rhizopogon vinicolor AM-OR11-026</name>
    <dbReference type="NCBI Taxonomy" id="1314800"/>
    <lineage>
        <taxon>Eukaryota</taxon>
        <taxon>Fungi</taxon>
        <taxon>Dikarya</taxon>
        <taxon>Basidiomycota</taxon>
        <taxon>Agaricomycotina</taxon>
        <taxon>Agaricomycetes</taxon>
        <taxon>Agaricomycetidae</taxon>
        <taxon>Boletales</taxon>
        <taxon>Suillineae</taxon>
        <taxon>Rhizopogonaceae</taxon>
        <taxon>Rhizopogon</taxon>
    </lineage>
</organism>
<dbReference type="Proteomes" id="UP000092154">
    <property type="component" value="Unassembled WGS sequence"/>
</dbReference>
<keyword evidence="3" id="KW-1185">Reference proteome</keyword>
<evidence type="ECO:0000313" key="3">
    <source>
        <dbReference type="Proteomes" id="UP000092154"/>
    </source>
</evidence>
<sequence>MPSTFNLGTCTAIISHILESLSLALLVPSGPAPYNHAYPSHIDHSQRARGCQDLWIPVMSPGFIPIPNFASYHSDIRGGGKTQSIRMVHITHHSATGVVGPNA</sequence>